<evidence type="ECO:0000313" key="1">
    <source>
        <dbReference type="EMBL" id="MFJ1336791.1"/>
    </source>
</evidence>
<dbReference type="Proteomes" id="UP001615411">
    <property type="component" value="Unassembled WGS sequence"/>
</dbReference>
<organism evidence="1 2">
    <name type="scientific">Pseudomonas caricapapayae</name>
    <dbReference type="NCBI Taxonomy" id="46678"/>
    <lineage>
        <taxon>Bacteria</taxon>
        <taxon>Pseudomonadati</taxon>
        <taxon>Pseudomonadota</taxon>
        <taxon>Gammaproteobacteria</taxon>
        <taxon>Pseudomonadales</taxon>
        <taxon>Pseudomonadaceae</taxon>
        <taxon>Pseudomonas</taxon>
    </lineage>
</organism>
<keyword evidence="2" id="KW-1185">Reference proteome</keyword>
<name>A0ACC7LNZ7_9PSED</name>
<gene>
    <name evidence="1" type="ORF">ACIKP7_01465</name>
</gene>
<comment type="caution">
    <text evidence="1">The sequence shown here is derived from an EMBL/GenBank/DDBJ whole genome shotgun (WGS) entry which is preliminary data.</text>
</comment>
<sequence>MNKIFASIALACTLSACAIPQPARQAPVPRIPFPAAEYDALPKTGTGALTGQVFMRTVGGDVKFGAGSDVYLLPVTSYSKQWYAESYIAGRTLENPDPRARQGQVHTQADGNGNFTFTDLPPGNYFLSSTVTWQAPTQYGLLPQGGVVAKIVTIADGKQTKEMLTK</sequence>
<reference evidence="1" key="1">
    <citation type="submission" date="2024-10" db="EMBL/GenBank/DDBJ databases">
        <title>Aeromonas and Pseudomonas from the Cagarras Archipelago, Rio de Janeiro, Brazil.</title>
        <authorList>
            <person name="Canellas A.L.B."/>
            <person name="Laport M.S."/>
        </authorList>
    </citation>
    <scope>NUCLEOTIDE SEQUENCE</scope>
    <source>
        <strain evidence="1">ACP-7</strain>
    </source>
</reference>
<proteinExistence type="predicted"/>
<dbReference type="EMBL" id="JBIUGF010000002">
    <property type="protein sequence ID" value="MFJ1336791.1"/>
    <property type="molecule type" value="Genomic_DNA"/>
</dbReference>
<accession>A0ACC7LNZ7</accession>
<protein>
    <submittedName>
        <fullName evidence="1">Uncharacterized protein</fullName>
    </submittedName>
</protein>
<evidence type="ECO:0000313" key="2">
    <source>
        <dbReference type="Proteomes" id="UP001615411"/>
    </source>
</evidence>